<feature type="region of interest" description="Disordered" evidence="1">
    <location>
        <begin position="36"/>
        <end position="59"/>
    </location>
</feature>
<dbReference type="Proteomes" id="UP000198728">
    <property type="component" value="Unassembled WGS sequence"/>
</dbReference>
<organism evidence="2 3">
    <name type="scientific">Tropicimonas isoalkanivorans</name>
    <dbReference type="NCBI Taxonomy" id="441112"/>
    <lineage>
        <taxon>Bacteria</taxon>
        <taxon>Pseudomonadati</taxon>
        <taxon>Pseudomonadota</taxon>
        <taxon>Alphaproteobacteria</taxon>
        <taxon>Rhodobacterales</taxon>
        <taxon>Roseobacteraceae</taxon>
        <taxon>Tropicimonas</taxon>
    </lineage>
</organism>
<evidence type="ECO:0000256" key="1">
    <source>
        <dbReference type="SAM" id="MobiDB-lite"/>
    </source>
</evidence>
<keyword evidence="3" id="KW-1185">Reference proteome</keyword>
<evidence type="ECO:0000313" key="2">
    <source>
        <dbReference type="EMBL" id="SFB83825.1"/>
    </source>
</evidence>
<protein>
    <submittedName>
        <fullName evidence="2">Uncharacterized protein</fullName>
    </submittedName>
</protein>
<evidence type="ECO:0000313" key="3">
    <source>
        <dbReference type="Proteomes" id="UP000198728"/>
    </source>
</evidence>
<feature type="compositionally biased region" description="Basic and acidic residues" evidence="1">
    <location>
        <begin position="50"/>
        <end position="59"/>
    </location>
</feature>
<dbReference type="STRING" id="441112.SAMN04488094_101710"/>
<dbReference type="AlphaFoldDB" id="A0A1I1E9L1"/>
<name>A0A1I1E9L1_9RHOB</name>
<sequence length="59" mass="6072">MRNQRPVRENGIAGAERPIKAFAFAGERVKGGAVLVPGLSEDGPGMGSRGGREEPPLAG</sequence>
<reference evidence="2 3" key="1">
    <citation type="submission" date="2016-10" db="EMBL/GenBank/DDBJ databases">
        <authorList>
            <person name="de Groot N.N."/>
        </authorList>
    </citation>
    <scope>NUCLEOTIDE SEQUENCE [LARGE SCALE GENOMIC DNA]</scope>
    <source>
        <strain evidence="2 3">DSM 19548</strain>
    </source>
</reference>
<gene>
    <name evidence="2" type="ORF">SAMN04488094_101710</name>
</gene>
<accession>A0A1I1E9L1</accession>
<proteinExistence type="predicted"/>
<dbReference type="EMBL" id="FOLG01000001">
    <property type="protein sequence ID" value="SFB83825.1"/>
    <property type="molecule type" value="Genomic_DNA"/>
</dbReference>